<evidence type="ECO:0000313" key="2">
    <source>
        <dbReference type="Proteomes" id="UP000070501"/>
    </source>
</evidence>
<name>A0A136IRE6_9PEZI</name>
<reference evidence="2" key="1">
    <citation type="submission" date="2016-02" db="EMBL/GenBank/DDBJ databases">
        <title>Draft genome sequence of Microdochium bolleyi, a fungal endophyte of beachgrass.</title>
        <authorList>
            <consortium name="DOE Joint Genome Institute"/>
            <person name="David A.S."/>
            <person name="May G."/>
            <person name="Haridas S."/>
            <person name="Lim J."/>
            <person name="Wang M."/>
            <person name="Labutti K."/>
            <person name="Lipzen A."/>
            <person name="Barry K."/>
            <person name="Grigoriev I.V."/>
        </authorList>
    </citation>
    <scope>NUCLEOTIDE SEQUENCE [LARGE SCALE GENOMIC DNA]</scope>
    <source>
        <strain evidence="2">J235TASD1</strain>
    </source>
</reference>
<dbReference type="OrthoDB" id="10518227at2759"/>
<organism evidence="1 2">
    <name type="scientific">Microdochium bolleyi</name>
    <dbReference type="NCBI Taxonomy" id="196109"/>
    <lineage>
        <taxon>Eukaryota</taxon>
        <taxon>Fungi</taxon>
        <taxon>Dikarya</taxon>
        <taxon>Ascomycota</taxon>
        <taxon>Pezizomycotina</taxon>
        <taxon>Sordariomycetes</taxon>
        <taxon>Xylariomycetidae</taxon>
        <taxon>Xylariales</taxon>
        <taxon>Microdochiaceae</taxon>
        <taxon>Microdochium</taxon>
    </lineage>
</organism>
<dbReference type="Proteomes" id="UP000070501">
    <property type="component" value="Unassembled WGS sequence"/>
</dbReference>
<protein>
    <submittedName>
        <fullName evidence="1">Uncharacterized protein</fullName>
    </submittedName>
</protein>
<gene>
    <name evidence="1" type="ORF">Micbo1qcDRAFT_179154</name>
</gene>
<evidence type="ECO:0000313" key="1">
    <source>
        <dbReference type="EMBL" id="KXJ87279.1"/>
    </source>
</evidence>
<keyword evidence="2" id="KW-1185">Reference proteome</keyword>
<dbReference type="InParanoid" id="A0A136IRE6"/>
<sequence>MQQGHSLQLVGEHDDDHGPVIIRSLLHALVDSLPDLITLGLFGDFVVFNFRDVLGYFVGNFLDSLREFVSHSSGDLFLCYFLRNLFSRDIIRNLFICDVIGDVFLCHFLGNLFLYDGIRDVFLCDLFGDNFLHLFVRELFNHPNSYRCLLGSCHIIALQTQGDVAVADCSSRLVTTVTPFPVIITEVTTVTSIVSTLDSTFFTETTTTTGTTETSLFTSVEIVTATATSTAVAQTTTVATSTSTSFVRGPTTTTWNFGPTAVLARGIEARQTLTALPDYAAEACESEEQYESACSVIGVQSTTITAPTPTITAINTIIEPLTTTWTTVSSTQTDVAVVTATESTTTITTSTATITTLATSTNTQTSTSIVRTTTTSTTTIENLCRPTGTRFRLPVVIPGAGPGQRNYLSVSSNGQIIAQNLPANPSAEQRRRSSFEITRDRSLQGMWGILIPWVSSYSTSPAPGATVLLQLNTQGTTDLNVALGRARNVFTCIDRTTNVVRLFDGLGRQNLAVCGQSNQLAISSGDGSDRATCKPVTVTAEIL</sequence>
<dbReference type="AlphaFoldDB" id="A0A136IRE6"/>
<proteinExistence type="predicted"/>
<dbReference type="STRING" id="196109.A0A136IRE6"/>
<accession>A0A136IRE6</accession>
<dbReference type="EMBL" id="KQ964263">
    <property type="protein sequence ID" value="KXJ87279.1"/>
    <property type="molecule type" value="Genomic_DNA"/>
</dbReference>